<sequence>MITGLGLVGKSTFRKTLRELISSLGLIVEAIDGDYQKIPKFQQGIIYVTEDVHGPTKEACLPLESYSLILYLLPTPLSHMIFWIKRMIVWFKIGKGSWDKHRQGWLGSGKGYDISNIPLFIRLMVYDFRHRRIWLKHDLEVLSRFRNTALIRPQWTPKGIKFNFIHRF</sequence>
<comment type="caution">
    <text evidence="1">The sequence shown here is derived from an EMBL/GenBank/DDBJ whole genome shotgun (WGS) entry which is preliminary data.</text>
</comment>
<protein>
    <submittedName>
        <fullName evidence="1">Uncharacterized protein</fullName>
    </submittedName>
</protein>
<gene>
    <name evidence="1" type="ORF">S01H1_73284</name>
</gene>
<name>X0WCR3_9ZZZZ</name>
<reference evidence="1" key="1">
    <citation type="journal article" date="2014" name="Front. Microbiol.">
        <title>High frequency of phylogenetically diverse reductive dehalogenase-homologous genes in deep subseafloor sedimentary metagenomes.</title>
        <authorList>
            <person name="Kawai M."/>
            <person name="Futagami T."/>
            <person name="Toyoda A."/>
            <person name="Takaki Y."/>
            <person name="Nishi S."/>
            <person name="Hori S."/>
            <person name="Arai W."/>
            <person name="Tsubouchi T."/>
            <person name="Morono Y."/>
            <person name="Uchiyama I."/>
            <person name="Ito T."/>
            <person name="Fujiyama A."/>
            <person name="Inagaki F."/>
            <person name="Takami H."/>
        </authorList>
    </citation>
    <scope>NUCLEOTIDE SEQUENCE</scope>
    <source>
        <strain evidence="1">Expedition CK06-06</strain>
    </source>
</reference>
<evidence type="ECO:0000313" key="1">
    <source>
        <dbReference type="EMBL" id="GAG28759.1"/>
    </source>
</evidence>
<organism evidence="1">
    <name type="scientific">marine sediment metagenome</name>
    <dbReference type="NCBI Taxonomy" id="412755"/>
    <lineage>
        <taxon>unclassified sequences</taxon>
        <taxon>metagenomes</taxon>
        <taxon>ecological metagenomes</taxon>
    </lineage>
</organism>
<dbReference type="EMBL" id="BARS01048959">
    <property type="protein sequence ID" value="GAG28759.1"/>
    <property type="molecule type" value="Genomic_DNA"/>
</dbReference>
<dbReference type="AlphaFoldDB" id="X0WCR3"/>
<proteinExistence type="predicted"/>
<accession>X0WCR3</accession>